<reference evidence="1" key="1">
    <citation type="submission" date="2022-07" db="EMBL/GenBank/DDBJ databases">
        <title>Genome Sequence of Lecanicillium saksenae.</title>
        <authorList>
            <person name="Buettner E."/>
        </authorList>
    </citation>
    <scope>NUCLEOTIDE SEQUENCE</scope>
    <source>
        <strain evidence="1">VT-O1</strain>
    </source>
</reference>
<proteinExistence type="predicted"/>
<sequence>MSAVDTSDTLANRSKPAIDCSVVSPFLSDENGELGLIAKSHGNYLTYGDSAAPSTLWASYARYLQKIIDRVNRNIENTTHTGKIETIRYIRHLVDIDLAVESKLWKAHTDGCLAYIASIGGAQALIELSSTPDSSCSLFIRGVANQSLLISPSHTMWHNMTTPALKHSLGYQSYTDDQFRLIIHEDYFYHEYPFPLELAIIQVHITRLRRRVATTTTITQDELVPIILSLFERLTSVDLTKWMQDIAAFDAATNRPLAEMHRDAIWLYAILALPRAAMLKWALAQPQAPHRETDGDPYDYFLQLYTSRILEAMRALYPTIPYAPALSVALTVVGVALASTGATEDREFVDRCLHDIWMMPVGSDSTYLRQRKLREFWVSGKTGWEECFYEPTPG</sequence>
<keyword evidence="2" id="KW-1185">Reference proteome</keyword>
<dbReference type="EMBL" id="JANAKD010001930">
    <property type="protein sequence ID" value="KAJ3475606.1"/>
    <property type="molecule type" value="Genomic_DNA"/>
</dbReference>
<organism evidence="1 2">
    <name type="scientific">Lecanicillium saksenae</name>
    <dbReference type="NCBI Taxonomy" id="468837"/>
    <lineage>
        <taxon>Eukaryota</taxon>
        <taxon>Fungi</taxon>
        <taxon>Dikarya</taxon>
        <taxon>Ascomycota</taxon>
        <taxon>Pezizomycotina</taxon>
        <taxon>Sordariomycetes</taxon>
        <taxon>Hypocreomycetidae</taxon>
        <taxon>Hypocreales</taxon>
        <taxon>Cordycipitaceae</taxon>
        <taxon>Lecanicillium</taxon>
    </lineage>
</organism>
<accession>A0ACC1QIL7</accession>
<evidence type="ECO:0000313" key="2">
    <source>
        <dbReference type="Proteomes" id="UP001148737"/>
    </source>
</evidence>
<evidence type="ECO:0000313" key="1">
    <source>
        <dbReference type="EMBL" id="KAJ3475606.1"/>
    </source>
</evidence>
<comment type="caution">
    <text evidence="1">The sequence shown here is derived from an EMBL/GenBank/DDBJ whole genome shotgun (WGS) entry which is preliminary data.</text>
</comment>
<protein>
    <submittedName>
        <fullName evidence="1">Uncharacterized protein</fullName>
    </submittedName>
</protein>
<gene>
    <name evidence="1" type="ORF">NLG97_g9398</name>
</gene>
<dbReference type="Proteomes" id="UP001148737">
    <property type="component" value="Unassembled WGS sequence"/>
</dbReference>
<name>A0ACC1QIL7_9HYPO</name>